<dbReference type="EMBL" id="MU807427">
    <property type="protein sequence ID" value="KAJ3831490.1"/>
    <property type="molecule type" value="Genomic_DNA"/>
</dbReference>
<organism evidence="2 3">
    <name type="scientific">Lentinula raphanica</name>
    <dbReference type="NCBI Taxonomy" id="153919"/>
    <lineage>
        <taxon>Eukaryota</taxon>
        <taxon>Fungi</taxon>
        <taxon>Dikarya</taxon>
        <taxon>Basidiomycota</taxon>
        <taxon>Agaricomycotina</taxon>
        <taxon>Agaricomycetes</taxon>
        <taxon>Agaricomycetidae</taxon>
        <taxon>Agaricales</taxon>
        <taxon>Marasmiineae</taxon>
        <taxon>Omphalotaceae</taxon>
        <taxon>Lentinula</taxon>
    </lineage>
</organism>
<feature type="region of interest" description="Disordered" evidence="1">
    <location>
        <begin position="66"/>
        <end position="104"/>
    </location>
</feature>
<gene>
    <name evidence="2" type="ORF">F5878DRAFT_647586</name>
</gene>
<evidence type="ECO:0000313" key="2">
    <source>
        <dbReference type="EMBL" id="KAJ3831490.1"/>
    </source>
</evidence>
<reference evidence="2" key="1">
    <citation type="submission" date="2022-08" db="EMBL/GenBank/DDBJ databases">
        <authorList>
            <consortium name="DOE Joint Genome Institute"/>
            <person name="Min B."/>
            <person name="Riley R."/>
            <person name="Sierra-Patev S."/>
            <person name="Naranjo-Ortiz M."/>
            <person name="Looney B."/>
            <person name="Konkel Z."/>
            <person name="Slot J.C."/>
            <person name="Sakamoto Y."/>
            <person name="Steenwyk J.L."/>
            <person name="Rokas A."/>
            <person name="Carro J."/>
            <person name="Camarero S."/>
            <person name="Ferreira P."/>
            <person name="Molpeceres G."/>
            <person name="Ruiz-Duenas F.J."/>
            <person name="Serrano A."/>
            <person name="Henrissat B."/>
            <person name="Drula E."/>
            <person name="Hughes K.W."/>
            <person name="Mata J.L."/>
            <person name="Ishikawa N.K."/>
            <person name="Vargas-Isla R."/>
            <person name="Ushijima S."/>
            <person name="Smith C.A."/>
            <person name="Ahrendt S."/>
            <person name="Andreopoulos W."/>
            <person name="He G."/>
            <person name="Labutti K."/>
            <person name="Lipzen A."/>
            <person name="Ng V."/>
            <person name="Sandor L."/>
            <person name="Barry K."/>
            <person name="Martinez A.T."/>
            <person name="Xiao Y."/>
            <person name="Gibbons J.G."/>
            <person name="Terashima K."/>
            <person name="Hibbett D.S."/>
            <person name="Grigoriev I.V."/>
        </authorList>
    </citation>
    <scope>NUCLEOTIDE SEQUENCE</scope>
    <source>
        <strain evidence="2">TFB9207</strain>
    </source>
</reference>
<evidence type="ECO:0000256" key="1">
    <source>
        <dbReference type="SAM" id="MobiDB-lite"/>
    </source>
</evidence>
<dbReference type="Proteomes" id="UP001163846">
    <property type="component" value="Unassembled WGS sequence"/>
</dbReference>
<feature type="compositionally biased region" description="Polar residues" evidence="1">
    <location>
        <begin position="81"/>
        <end position="92"/>
    </location>
</feature>
<dbReference type="AlphaFoldDB" id="A0AA38NVU8"/>
<proteinExistence type="predicted"/>
<accession>A0AA38NVU8</accession>
<keyword evidence="3" id="KW-1185">Reference proteome</keyword>
<comment type="caution">
    <text evidence="2">The sequence shown here is derived from an EMBL/GenBank/DDBJ whole genome shotgun (WGS) entry which is preliminary data.</text>
</comment>
<sequence>MARKKKKVVATSGDTEVLVNYNAQRQILISYDGGPVLQKTMHVLPSTMASQSSSLPPCYAPSIVVPRPHALPHSDLHNEKPSASTNAPQTAESFEDTEQTRTRV</sequence>
<protein>
    <submittedName>
        <fullName evidence="2">Uncharacterized protein</fullName>
    </submittedName>
</protein>
<name>A0AA38NVU8_9AGAR</name>
<evidence type="ECO:0000313" key="3">
    <source>
        <dbReference type="Proteomes" id="UP001163846"/>
    </source>
</evidence>